<reference evidence="6" key="1">
    <citation type="journal article" date="2016" name="Nat. Biotechnol.">
        <title>Sequencing wild and cultivated cassava and related species reveals extensive interspecific hybridization and genetic diversity.</title>
        <authorList>
            <person name="Bredeson J.V."/>
            <person name="Lyons J.B."/>
            <person name="Prochnik S.E."/>
            <person name="Wu G.A."/>
            <person name="Ha C.M."/>
            <person name="Edsinger-Gonzales E."/>
            <person name="Grimwood J."/>
            <person name="Schmutz J."/>
            <person name="Rabbi I.Y."/>
            <person name="Egesi C."/>
            <person name="Nauluvula P."/>
            <person name="Lebot V."/>
            <person name="Ndunguru J."/>
            <person name="Mkamilo G."/>
            <person name="Bart R.S."/>
            <person name="Setter T.L."/>
            <person name="Gleadow R.M."/>
            <person name="Kulakow P."/>
            <person name="Ferguson M.E."/>
            <person name="Rounsley S."/>
            <person name="Rokhsar D.S."/>
        </authorList>
    </citation>
    <scope>NUCLEOTIDE SEQUENCE [LARGE SCALE GENOMIC DNA]</scope>
    <source>
        <strain evidence="6">cv. AM560-2</strain>
    </source>
</reference>
<comment type="caution">
    <text evidence="5">The sequence shown here is derived from an EMBL/GenBank/DDBJ whole genome shotgun (WGS) entry which is preliminary data.</text>
</comment>
<dbReference type="GO" id="GO:0008289">
    <property type="term" value="F:lipid binding"/>
    <property type="evidence" value="ECO:0007669"/>
    <property type="project" value="UniProtKB-KW"/>
</dbReference>
<dbReference type="Pfam" id="PF00234">
    <property type="entry name" value="Tryp_alpha_amyl"/>
    <property type="match status" value="1"/>
</dbReference>
<dbReference type="PANTHER" id="PTHR33076">
    <property type="entry name" value="NON-SPECIFIC LIPID-TRANSFER PROTEIN 2-RELATED"/>
    <property type="match status" value="1"/>
</dbReference>
<gene>
    <name evidence="5" type="ORF">MANES_12G052803v8</name>
</gene>
<evidence type="ECO:0000256" key="2">
    <source>
        <dbReference type="ARBA" id="ARBA00023157"/>
    </source>
</evidence>
<evidence type="ECO:0000256" key="3">
    <source>
        <dbReference type="RuleBase" id="RU000628"/>
    </source>
</evidence>
<dbReference type="AlphaFoldDB" id="A0A2C9UTT5"/>
<dbReference type="Gene3D" id="1.10.110.10">
    <property type="entry name" value="Plant lipid-transfer and hydrophobic proteins"/>
    <property type="match status" value="1"/>
</dbReference>
<keyword evidence="2" id="KW-1015">Disulfide bond</keyword>
<evidence type="ECO:0000313" key="5">
    <source>
        <dbReference type="EMBL" id="OAY34865.1"/>
    </source>
</evidence>
<evidence type="ECO:0000259" key="4">
    <source>
        <dbReference type="SMART" id="SM00499"/>
    </source>
</evidence>
<keyword evidence="6" id="KW-1185">Reference proteome</keyword>
<dbReference type="InterPro" id="IPR036312">
    <property type="entry name" value="Bifun_inhib/LTP/seed_sf"/>
</dbReference>
<dbReference type="Gramene" id="Manes.12G052803.1.v8.1">
    <property type="protein sequence ID" value="Manes.12G052803.1.v8.1.CDS.1"/>
    <property type="gene ID" value="Manes.12G052803.v8.1"/>
</dbReference>
<dbReference type="STRING" id="3983.A0A2C9UTT5"/>
<organism evidence="5 6">
    <name type="scientific">Manihot esculenta</name>
    <name type="common">Cassava</name>
    <name type="synonym">Jatropha manihot</name>
    <dbReference type="NCBI Taxonomy" id="3983"/>
    <lineage>
        <taxon>Eukaryota</taxon>
        <taxon>Viridiplantae</taxon>
        <taxon>Streptophyta</taxon>
        <taxon>Embryophyta</taxon>
        <taxon>Tracheophyta</taxon>
        <taxon>Spermatophyta</taxon>
        <taxon>Magnoliopsida</taxon>
        <taxon>eudicotyledons</taxon>
        <taxon>Gunneridae</taxon>
        <taxon>Pentapetalae</taxon>
        <taxon>rosids</taxon>
        <taxon>fabids</taxon>
        <taxon>Malpighiales</taxon>
        <taxon>Euphorbiaceae</taxon>
        <taxon>Crotonoideae</taxon>
        <taxon>Manihoteae</taxon>
        <taxon>Manihot</taxon>
    </lineage>
</organism>
<dbReference type="EMBL" id="CM004398">
    <property type="protein sequence ID" value="OAY34865.1"/>
    <property type="molecule type" value="Genomic_DNA"/>
</dbReference>
<dbReference type="InterPro" id="IPR016140">
    <property type="entry name" value="Bifunc_inhib/LTP/seed_store"/>
</dbReference>
<evidence type="ECO:0000313" key="6">
    <source>
        <dbReference type="Proteomes" id="UP000091857"/>
    </source>
</evidence>
<dbReference type="Proteomes" id="UP000091857">
    <property type="component" value="Chromosome 12"/>
</dbReference>
<evidence type="ECO:0000256" key="1">
    <source>
        <dbReference type="ARBA" id="ARBA00009748"/>
    </source>
</evidence>
<dbReference type="InterPro" id="IPR000528">
    <property type="entry name" value="Plant_nsLTP"/>
</dbReference>
<comment type="function">
    <text evidence="3">Plant non-specific lipid-transfer proteins transfer phospholipids as well as galactolipids across membranes. May play a role in wax or cutin deposition in the cell walls of expanding epidermal cells and certain secretory tissues.</text>
</comment>
<name>A0A2C9UTT5_MANES</name>
<dbReference type="CDD" id="cd01960">
    <property type="entry name" value="nsLTP1"/>
    <property type="match status" value="1"/>
</dbReference>
<dbReference type="GO" id="GO:0006869">
    <property type="term" value="P:lipid transport"/>
    <property type="evidence" value="ECO:0007669"/>
    <property type="project" value="InterPro"/>
</dbReference>
<dbReference type="SMART" id="SM00499">
    <property type="entry name" value="AAI"/>
    <property type="match status" value="1"/>
</dbReference>
<sequence length="114" mass="11802">MASNKVITVGLCAIGWVLLVVIGSGNTVQGITCSRALRELKPCTAFVLGPAPLPSASCCTAVQTVNKEANNPGIRQQICECIREAAAAGGISLTKARKIPSLCHVQLPFNCLGP</sequence>
<feature type="domain" description="Bifunctional inhibitor/plant lipid transfer protein/seed storage helical" evidence="4">
    <location>
        <begin position="33"/>
        <end position="111"/>
    </location>
</feature>
<keyword evidence="3" id="KW-0813">Transport</keyword>
<dbReference type="PRINTS" id="PR00382">
    <property type="entry name" value="LIPIDTRNSFER"/>
</dbReference>
<proteinExistence type="inferred from homology"/>
<protein>
    <recommendedName>
        <fullName evidence="3">Non-specific lipid-transfer protein</fullName>
    </recommendedName>
</protein>
<keyword evidence="3" id="KW-0446">Lipid-binding</keyword>
<accession>A0A2C9UTT5</accession>
<dbReference type="SUPFAM" id="SSF47699">
    <property type="entry name" value="Bifunctional inhibitor/lipid-transfer protein/seed storage 2S albumin"/>
    <property type="match status" value="1"/>
</dbReference>
<dbReference type="OMA" id="DCCVGLQ"/>
<comment type="similarity">
    <text evidence="1 3">Belongs to the plant LTP family.</text>
</comment>